<dbReference type="GO" id="GO:0004803">
    <property type="term" value="F:transposase activity"/>
    <property type="evidence" value="ECO:0007669"/>
    <property type="project" value="TreeGrafter"/>
</dbReference>
<sequence>MPVPTAFDWAYKSGAVDKKPRAEGPSRKYTQAQKDEFFVVLAELDSVDGTAARLGLNRSTCFNWARKHGKSKPKVIPGRKEEYLRLRALGLSRQEAATSVGVVSRTGQRWDDGMVKIDGRYVYPDTPPLAYNLEVTTSFTEQENTSTYAPLGIPAGSPHPTPLAVVEQEISSRYLSVQEWETIADMLSRGDSQRAIARELGRCPGSISREIARNRHPKLGYISHGTHRAAAGRRARFKSSKLAEPGPLRDYVEKMLKEDWSPEQISNCLIKDHPHDLRMRATHETIYQAIYVPSRGGL</sequence>
<dbReference type="Proteomes" id="UP000012015">
    <property type="component" value="Unassembled WGS sequence"/>
</dbReference>
<feature type="domain" description="Transposase IS30-like HTH" evidence="1">
    <location>
        <begin position="173"/>
        <end position="214"/>
    </location>
</feature>
<evidence type="ECO:0000259" key="1">
    <source>
        <dbReference type="Pfam" id="PF13936"/>
    </source>
</evidence>
<dbReference type="PANTHER" id="PTHR10948:SF23">
    <property type="entry name" value="TRANSPOSASE INSI FOR INSERTION SEQUENCE ELEMENT IS30A-RELATED"/>
    <property type="match status" value="1"/>
</dbReference>
<keyword evidence="3" id="KW-1185">Reference proteome</keyword>
<proteinExistence type="predicted"/>
<evidence type="ECO:0000313" key="3">
    <source>
        <dbReference type="Proteomes" id="UP000012015"/>
    </source>
</evidence>
<comment type="caution">
    <text evidence="2">The sequence shown here is derived from an EMBL/GenBank/DDBJ whole genome shotgun (WGS) entry which is preliminary data.</text>
</comment>
<evidence type="ECO:0000313" key="2">
    <source>
        <dbReference type="EMBL" id="EMQ99558.1"/>
    </source>
</evidence>
<dbReference type="GO" id="GO:0005829">
    <property type="term" value="C:cytosol"/>
    <property type="evidence" value="ECO:0007669"/>
    <property type="project" value="TreeGrafter"/>
</dbReference>
<dbReference type="PANTHER" id="PTHR10948">
    <property type="entry name" value="TRANSPOSASE"/>
    <property type="match status" value="1"/>
</dbReference>
<dbReference type="STRING" id="1276920.ADIAG_00658"/>
<dbReference type="GO" id="GO:0032196">
    <property type="term" value="P:transposition"/>
    <property type="evidence" value="ECO:0007669"/>
    <property type="project" value="TreeGrafter"/>
</dbReference>
<gene>
    <name evidence="2" type="ORF">ADIAG_00658</name>
</gene>
<accession>M7NLZ0</accession>
<dbReference type="PATRIC" id="fig|1276920.7.peg.660"/>
<organism evidence="2 3">
    <name type="scientific">Paeniglutamicibacter gangotriensis Lz1y</name>
    <dbReference type="NCBI Taxonomy" id="1276920"/>
    <lineage>
        <taxon>Bacteria</taxon>
        <taxon>Bacillati</taxon>
        <taxon>Actinomycetota</taxon>
        <taxon>Actinomycetes</taxon>
        <taxon>Micrococcales</taxon>
        <taxon>Micrococcaceae</taxon>
        <taxon>Paeniglutamicibacter</taxon>
    </lineage>
</organism>
<dbReference type="EMBL" id="AOCK01000002">
    <property type="protein sequence ID" value="EMQ99558.1"/>
    <property type="molecule type" value="Genomic_DNA"/>
</dbReference>
<name>M7NLZ0_9MICC</name>
<dbReference type="InterPro" id="IPR025246">
    <property type="entry name" value="IS30-like_HTH"/>
</dbReference>
<dbReference type="InterPro" id="IPR051917">
    <property type="entry name" value="Transposase-Integrase"/>
</dbReference>
<dbReference type="eggNOG" id="COG2826">
    <property type="taxonomic scope" value="Bacteria"/>
</dbReference>
<reference evidence="2 3" key="1">
    <citation type="journal article" date="2013" name="Genome Announc.">
        <title>Draft Genome Sequence of Arthrobacter gangotriensis Strain Lz1yT, Isolated from a Penguin Rookery Soil Sample Collected in Antarctica, near the Indian Station Dakshin Gangotri.</title>
        <authorList>
            <person name="Shivaji S."/>
            <person name="Ara S."/>
            <person name="Bandi S."/>
            <person name="Singh A."/>
            <person name="Kumar Pinnaka A."/>
        </authorList>
    </citation>
    <scope>NUCLEOTIDE SEQUENCE [LARGE SCALE GENOMIC DNA]</scope>
    <source>
        <strain evidence="2 3">Lz1y</strain>
    </source>
</reference>
<protein>
    <submittedName>
        <fullName evidence="2">Transposase, IS30 family</fullName>
    </submittedName>
</protein>
<dbReference type="Pfam" id="PF13936">
    <property type="entry name" value="HTH_38"/>
    <property type="match status" value="1"/>
</dbReference>
<dbReference type="AlphaFoldDB" id="M7NLZ0"/>